<dbReference type="InterPro" id="IPR021176">
    <property type="entry name" value="Competence-induced_CoiA"/>
</dbReference>
<feature type="domain" description="Competence protein CoiA nuclease-like" evidence="1">
    <location>
        <begin position="59"/>
        <end position="205"/>
    </location>
</feature>
<dbReference type="Proteomes" id="UP000288490">
    <property type="component" value="Unassembled WGS sequence"/>
</dbReference>
<proteinExistence type="predicted"/>
<evidence type="ECO:0008006" key="5">
    <source>
        <dbReference type="Google" id="ProtNLM"/>
    </source>
</evidence>
<organism evidence="3 4">
    <name type="scientific">Vagococcus bubulae</name>
    <dbReference type="NCBI Taxonomy" id="1977868"/>
    <lineage>
        <taxon>Bacteria</taxon>
        <taxon>Bacillati</taxon>
        <taxon>Bacillota</taxon>
        <taxon>Bacilli</taxon>
        <taxon>Lactobacillales</taxon>
        <taxon>Enterococcaceae</taxon>
        <taxon>Vagococcus</taxon>
    </lineage>
</organism>
<keyword evidence="4" id="KW-1185">Reference proteome</keyword>
<name>A0A429ZLT8_9ENTE</name>
<feature type="domain" description="Competence protein CoiA-like N-terminal" evidence="2">
    <location>
        <begin position="17"/>
        <end position="54"/>
    </location>
</feature>
<sequence>MLIAINEKEEMIMSHDANKKETYYCPSCHSEVMLKKGEIKYPHFAHKTTTVCQTATENESVEHLAGKLLIAKNCEIFGLEYQIEAYLPEINQRADVLIDKKLAIEFQCSPLSIERLKERTEHYKQNGYQVFWILGQKLGQLSSLTELKKHFIYFDHCRGYVDFCLLIDKEALVMTHYLTHNGKDMIVRKKSYSLQDYSLKELLLKHCMVASYSIVSPLKEVSRRKDRLSKRLLQSDKSLRVLQEYLYQQLYHLLYLPEVVYLPSLYHPFFKETELVVRLIIFNELKHQKKISYVELKEMIISEIPNEMLDDYANLGKYQVIDYCLSLYLHFLKEITVVEEISPNVFHFKEEEVLNNAQWKNFFKKRSERLTLPLKYDMIIK</sequence>
<comment type="caution">
    <text evidence="3">The sequence shown here is derived from an EMBL/GenBank/DDBJ whole genome shotgun (WGS) entry which is preliminary data.</text>
</comment>
<gene>
    <name evidence="3" type="ORF">CBF36_05325</name>
</gene>
<reference evidence="3 4" key="1">
    <citation type="submission" date="2017-05" db="EMBL/GenBank/DDBJ databases">
        <title>Vagococcus spp. assemblies.</title>
        <authorList>
            <person name="Gulvik C.A."/>
        </authorList>
    </citation>
    <scope>NUCLEOTIDE SEQUENCE [LARGE SCALE GENOMIC DNA]</scope>
    <source>
        <strain evidence="3 4">SS1994</strain>
    </source>
</reference>
<accession>A0A429ZLT8</accession>
<dbReference type="Pfam" id="PF25164">
    <property type="entry name" value="CoiA_N"/>
    <property type="match status" value="1"/>
</dbReference>
<evidence type="ECO:0000313" key="3">
    <source>
        <dbReference type="EMBL" id="RST94626.1"/>
    </source>
</evidence>
<dbReference type="AlphaFoldDB" id="A0A429ZLT8"/>
<evidence type="ECO:0000313" key="4">
    <source>
        <dbReference type="Proteomes" id="UP000288490"/>
    </source>
</evidence>
<dbReference type="OrthoDB" id="3784230at2"/>
<dbReference type="Pfam" id="PF06054">
    <property type="entry name" value="CoiA_nuc"/>
    <property type="match status" value="1"/>
</dbReference>
<dbReference type="InterPro" id="IPR057253">
    <property type="entry name" value="CoiA-like_N"/>
</dbReference>
<dbReference type="InterPro" id="IPR010330">
    <property type="entry name" value="CoiA_nuc"/>
</dbReference>
<evidence type="ECO:0000259" key="1">
    <source>
        <dbReference type="Pfam" id="PF06054"/>
    </source>
</evidence>
<dbReference type="EMBL" id="NGJT01000007">
    <property type="protein sequence ID" value="RST94626.1"/>
    <property type="molecule type" value="Genomic_DNA"/>
</dbReference>
<evidence type="ECO:0000259" key="2">
    <source>
        <dbReference type="Pfam" id="PF25164"/>
    </source>
</evidence>
<dbReference type="PIRSF" id="PIRSF007487">
    <property type="entry name" value="Competence-induced_CoiA_bac"/>
    <property type="match status" value="1"/>
</dbReference>
<protein>
    <recommendedName>
        <fullName evidence="5">Competence protein CoiA</fullName>
    </recommendedName>
</protein>
<dbReference type="RefSeq" id="WP_125957271.1">
    <property type="nucleotide sequence ID" value="NZ_JAQEJV010000008.1"/>
</dbReference>